<proteinExistence type="predicted"/>
<gene>
    <name evidence="2" type="ORF">ACFQE0_01860</name>
</gene>
<comment type="caution">
    <text evidence="2">The sequence shown here is derived from an EMBL/GenBank/DDBJ whole genome shotgun (WGS) entry which is preliminary data.</text>
</comment>
<evidence type="ECO:0000313" key="2">
    <source>
        <dbReference type="EMBL" id="MFC6788478.1"/>
    </source>
</evidence>
<feature type="signal peptide" evidence="1">
    <location>
        <begin position="1"/>
        <end position="26"/>
    </location>
</feature>
<organism evidence="2 3">
    <name type="scientific">Methylobacterium komagatae</name>
    <dbReference type="NCBI Taxonomy" id="374425"/>
    <lineage>
        <taxon>Bacteria</taxon>
        <taxon>Pseudomonadati</taxon>
        <taxon>Pseudomonadota</taxon>
        <taxon>Alphaproteobacteria</taxon>
        <taxon>Hyphomicrobiales</taxon>
        <taxon>Methylobacteriaceae</taxon>
        <taxon>Methylobacterium</taxon>
    </lineage>
</organism>
<keyword evidence="1" id="KW-0732">Signal</keyword>
<evidence type="ECO:0000313" key="3">
    <source>
        <dbReference type="Proteomes" id="UP001596292"/>
    </source>
</evidence>
<accession>A0ABW2BDL4</accession>
<dbReference type="Proteomes" id="UP001596292">
    <property type="component" value="Unassembled WGS sequence"/>
</dbReference>
<dbReference type="EMBL" id="JBHSWN010000001">
    <property type="protein sequence ID" value="MFC6788478.1"/>
    <property type="molecule type" value="Genomic_DNA"/>
</dbReference>
<feature type="chain" id="PRO_5047029506" evidence="1">
    <location>
        <begin position="27"/>
        <end position="85"/>
    </location>
</feature>
<protein>
    <submittedName>
        <fullName evidence="2">Uncharacterized protein</fullName>
    </submittedName>
</protein>
<name>A0ABW2BDL4_9HYPH</name>
<evidence type="ECO:0000256" key="1">
    <source>
        <dbReference type="SAM" id="SignalP"/>
    </source>
</evidence>
<reference evidence="3" key="1">
    <citation type="journal article" date="2019" name="Int. J. Syst. Evol. Microbiol.">
        <title>The Global Catalogue of Microorganisms (GCM) 10K type strain sequencing project: providing services to taxonomists for standard genome sequencing and annotation.</title>
        <authorList>
            <consortium name="The Broad Institute Genomics Platform"/>
            <consortium name="The Broad Institute Genome Sequencing Center for Infectious Disease"/>
            <person name="Wu L."/>
            <person name="Ma J."/>
        </authorList>
    </citation>
    <scope>NUCLEOTIDE SEQUENCE [LARGE SCALE GENOMIC DNA]</scope>
    <source>
        <strain evidence="3">CCUG 48316</strain>
    </source>
</reference>
<keyword evidence="3" id="KW-1185">Reference proteome</keyword>
<dbReference type="RefSeq" id="WP_378966547.1">
    <property type="nucleotide sequence ID" value="NZ_JBHSWN010000001.1"/>
</dbReference>
<sequence length="85" mass="9439">MTQGSWAFRLPLVAILLCGGFLPATARDDAFSDAPPRRVYLKRHYAPRVYGPPPAIVSGYLPRNNGVPMYNEPPGLRAPYGYYGR</sequence>